<gene>
    <name evidence="1" type="ORF">MRB53_017844</name>
</gene>
<sequence>MIFQRDSPQSLSVRNLPNPKRQEITRDVSFERRPTTPDTEFEFFASFNGLHSEMCFAEEIFSNGKLFSFKSPTPNNTTTTTQAQVWNSPKKDLFNAKKSRAIRHGCSAEYRRLEEDPSPTKSQTQKSKRISNGMSGRSWLSKWFLLMFGSIGMPAEMEIRDIRSRQRRLSPTTFVQAMAGYEEEERKRMWKLLRAMSCRSVADVGTPLKFQVARVRVG</sequence>
<comment type="caution">
    <text evidence="1">The sequence shown here is derived from an EMBL/GenBank/DDBJ whole genome shotgun (WGS) entry which is preliminary data.</text>
</comment>
<reference evidence="1 2" key="1">
    <citation type="journal article" date="2022" name="Hortic Res">
        <title>A haplotype resolved chromosomal level avocado genome allows analysis of novel avocado genes.</title>
        <authorList>
            <person name="Nath O."/>
            <person name="Fletcher S.J."/>
            <person name="Hayward A."/>
            <person name="Shaw L.M."/>
            <person name="Masouleh A.K."/>
            <person name="Furtado A."/>
            <person name="Henry R.J."/>
            <person name="Mitter N."/>
        </authorList>
    </citation>
    <scope>NUCLEOTIDE SEQUENCE [LARGE SCALE GENOMIC DNA]</scope>
    <source>
        <strain evidence="2">cv. Hass</strain>
    </source>
</reference>
<evidence type="ECO:0000313" key="2">
    <source>
        <dbReference type="Proteomes" id="UP001234297"/>
    </source>
</evidence>
<evidence type="ECO:0000313" key="1">
    <source>
        <dbReference type="EMBL" id="KAJ8641150.1"/>
    </source>
</evidence>
<protein>
    <submittedName>
        <fullName evidence="1">Uncharacterized protein</fullName>
    </submittedName>
</protein>
<proteinExistence type="predicted"/>
<name>A0ACC2M669_PERAE</name>
<dbReference type="EMBL" id="CM056813">
    <property type="protein sequence ID" value="KAJ8641150.1"/>
    <property type="molecule type" value="Genomic_DNA"/>
</dbReference>
<dbReference type="Proteomes" id="UP001234297">
    <property type="component" value="Chromosome 5"/>
</dbReference>
<accession>A0ACC2M669</accession>
<keyword evidence="2" id="KW-1185">Reference proteome</keyword>
<organism evidence="1 2">
    <name type="scientific">Persea americana</name>
    <name type="common">Avocado</name>
    <dbReference type="NCBI Taxonomy" id="3435"/>
    <lineage>
        <taxon>Eukaryota</taxon>
        <taxon>Viridiplantae</taxon>
        <taxon>Streptophyta</taxon>
        <taxon>Embryophyta</taxon>
        <taxon>Tracheophyta</taxon>
        <taxon>Spermatophyta</taxon>
        <taxon>Magnoliopsida</taxon>
        <taxon>Magnoliidae</taxon>
        <taxon>Laurales</taxon>
        <taxon>Lauraceae</taxon>
        <taxon>Persea</taxon>
    </lineage>
</organism>